<dbReference type="HOGENOM" id="CLU_046752_4_1_1"/>
<name>K1Q007_MAGGI</name>
<sequence length="128" mass="14421">MSLLKWVKSSKITVFKAHQDREFINLLHKNKIFVPPSTTEELQPCDRSVNGKLKSILKEKFVSWYSERVSAQLSNGVPVEKISIDLRVSEIKPAHANWLLHVFDVLSKDNECKLNGFQLAGISGALGC</sequence>
<evidence type="ECO:0000313" key="1">
    <source>
        <dbReference type="EMBL" id="EKC27263.1"/>
    </source>
</evidence>
<dbReference type="InParanoid" id="K1Q007"/>
<organism evidence="1">
    <name type="scientific">Magallana gigas</name>
    <name type="common">Pacific oyster</name>
    <name type="synonym">Crassostrea gigas</name>
    <dbReference type="NCBI Taxonomy" id="29159"/>
    <lineage>
        <taxon>Eukaryota</taxon>
        <taxon>Metazoa</taxon>
        <taxon>Spiralia</taxon>
        <taxon>Lophotrochozoa</taxon>
        <taxon>Mollusca</taxon>
        <taxon>Bivalvia</taxon>
        <taxon>Autobranchia</taxon>
        <taxon>Pteriomorphia</taxon>
        <taxon>Ostreida</taxon>
        <taxon>Ostreoidea</taxon>
        <taxon>Ostreidae</taxon>
        <taxon>Magallana</taxon>
    </lineage>
</organism>
<accession>K1Q007</accession>
<dbReference type="EMBL" id="JH823237">
    <property type="protein sequence ID" value="EKC27263.1"/>
    <property type="molecule type" value="Genomic_DNA"/>
</dbReference>
<gene>
    <name evidence="1" type="ORF">CGI_10010113</name>
</gene>
<proteinExistence type="predicted"/>
<reference evidence="1" key="1">
    <citation type="journal article" date="2012" name="Nature">
        <title>The oyster genome reveals stress adaptation and complexity of shell formation.</title>
        <authorList>
            <person name="Zhang G."/>
            <person name="Fang X."/>
            <person name="Guo X."/>
            <person name="Li L."/>
            <person name="Luo R."/>
            <person name="Xu F."/>
            <person name="Yang P."/>
            <person name="Zhang L."/>
            <person name="Wang X."/>
            <person name="Qi H."/>
            <person name="Xiong Z."/>
            <person name="Que H."/>
            <person name="Xie Y."/>
            <person name="Holland P.W."/>
            <person name="Paps J."/>
            <person name="Zhu Y."/>
            <person name="Wu F."/>
            <person name="Chen Y."/>
            <person name="Wang J."/>
            <person name="Peng C."/>
            <person name="Meng J."/>
            <person name="Yang L."/>
            <person name="Liu J."/>
            <person name="Wen B."/>
            <person name="Zhang N."/>
            <person name="Huang Z."/>
            <person name="Zhu Q."/>
            <person name="Feng Y."/>
            <person name="Mount A."/>
            <person name="Hedgecock D."/>
            <person name="Xu Z."/>
            <person name="Liu Y."/>
            <person name="Domazet-Loso T."/>
            <person name="Du Y."/>
            <person name="Sun X."/>
            <person name="Zhang S."/>
            <person name="Liu B."/>
            <person name="Cheng P."/>
            <person name="Jiang X."/>
            <person name="Li J."/>
            <person name="Fan D."/>
            <person name="Wang W."/>
            <person name="Fu W."/>
            <person name="Wang T."/>
            <person name="Wang B."/>
            <person name="Zhang J."/>
            <person name="Peng Z."/>
            <person name="Li Y."/>
            <person name="Li N."/>
            <person name="Wang J."/>
            <person name="Chen M."/>
            <person name="He Y."/>
            <person name="Tan F."/>
            <person name="Song X."/>
            <person name="Zheng Q."/>
            <person name="Huang R."/>
            <person name="Yang H."/>
            <person name="Du X."/>
            <person name="Chen L."/>
            <person name="Yang M."/>
            <person name="Gaffney P.M."/>
            <person name="Wang S."/>
            <person name="Luo L."/>
            <person name="She Z."/>
            <person name="Ming Y."/>
            <person name="Huang W."/>
            <person name="Zhang S."/>
            <person name="Huang B."/>
            <person name="Zhang Y."/>
            <person name="Qu T."/>
            <person name="Ni P."/>
            <person name="Miao G."/>
            <person name="Wang J."/>
            <person name="Wang Q."/>
            <person name="Steinberg C.E."/>
            <person name="Wang H."/>
            <person name="Li N."/>
            <person name="Qian L."/>
            <person name="Zhang G."/>
            <person name="Li Y."/>
            <person name="Yang H."/>
            <person name="Liu X."/>
            <person name="Wang J."/>
            <person name="Yin Y."/>
            <person name="Wang J."/>
        </authorList>
    </citation>
    <scope>NUCLEOTIDE SEQUENCE [LARGE SCALE GENOMIC DNA]</scope>
    <source>
        <strain evidence="1">05x7-T-G4-1.051#20</strain>
    </source>
</reference>
<dbReference type="AlphaFoldDB" id="K1Q007"/>
<protein>
    <submittedName>
        <fullName evidence="1">Uncharacterized protein</fullName>
    </submittedName>
</protein>